<keyword evidence="10" id="KW-1185">Reference proteome</keyword>
<dbReference type="EMBL" id="BQKB01000031">
    <property type="protein sequence ID" value="GJM53273.1"/>
    <property type="molecule type" value="Genomic_DNA"/>
</dbReference>
<feature type="transmembrane region" description="Helical" evidence="6">
    <location>
        <begin position="12"/>
        <end position="34"/>
    </location>
</feature>
<keyword evidence="4 6" id="KW-1133">Transmembrane helix</keyword>
<dbReference type="GO" id="GO:0015293">
    <property type="term" value="F:symporter activity"/>
    <property type="evidence" value="ECO:0007669"/>
    <property type="project" value="InterPro"/>
</dbReference>
<gene>
    <name evidence="7" type="ORF">RCZ15_22830</name>
    <name evidence="8" type="ORF">RCZ16_15900</name>
</gene>
<feature type="transmembrane region" description="Helical" evidence="6">
    <location>
        <begin position="125"/>
        <end position="147"/>
    </location>
</feature>
<dbReference type="SUPFAM" id="SSF118215">
    <property type="entry name" value="Proton glutamate symport protein"/>
    <property type="match status" value="1"/>
</dbReference>
<proteinExistence type="predicted"/>
<dbReference type="Proteomes" id="UP001207736">
    <property type="component" value="Unassembled WGS sequence"/>
</dbReference>
<evidence type="ECO:0000256" key="3">
    <source>
        <dbReference type="ARBA" id="ARBA00022692"/>
    </source>
</evidence>
<dbReference type="InterPro" id="IPR036458">
    <property type="entry name" value="Na:dicarbo_symporter_sf"/>
</dbReference>
<dbReference type="AlphaFoldDB" id="A0AAV5B085"/>
<name>A0AAV5B085_9FLAO</name>
<keyword evidence="5 6" id="KW-0472">Membrane</keyword>
<evidence type="ECO:0000256" key="5">
    <source>
        <dbReference type="ARBA" id="ARBA00023136"/>
    </source>
</evidence>
<comment type="subcellular location">
    <subcellularLocation>
        <location evidence="1">Membrane</location>
        <topology evidence="1">Multi-pass membrane protein</topology>
    </subcellularLocation>
</comment>
<accession>A0AAV5B085</accession>
<evidence type="ECO:0000256" key="4">
    <source>
        <dbReference type="ARBA" id="ARBA00022989"/>
    </source>
</evidence>
<evidence type="ECO:0000313" key="10">
    <source>
        <dbReference type="Proteomes" id="UP001208692"/>
    </source>
</evidence>
<dbReference type="Pfam" id="PF00375">
    <property type="entry name" value="SDF"/>
    <property type="match status" value="1"/>
</dbReference>
<feature type="transmembrane region" description="Helical" evidence="6">
    <location>
        <begin position="71"/>
        <end position="93"/>
    </location>
</feature>
<dbReference type="GO" id="GO:0016020">
    <property type="term" value="C:membrane"/>
    <property type="evidence" value="ECO:0007669"/>
    <property type="project" value="UniProtKB-SubCell"/>
</dbReference>
<dbReference type="EMBL" id="BQKA01000050">
    <property type="protein sequence ID" value="GJM51310.1"/>
    <property type="molecule type" value="Genomic_DNA"/>
</dbReference>
<feature type="transmembrane region" description="Helical" evidence="6">
    <location>
        <begin position="40"/>
        <end position="59"/>
    </location>
</feature>
<dbReference type="InterPro" id="IPR001991">
    <property type="entry name" value="Na-dicarboxylate_symporter"/>
</dbReference>
<organism evidence="7 9">
    <name type="scientific">Capnocytophaga catalasegens</name>
    <dbReference type="NCBI Taxonomy" id="1004260"/>
    <lineage>
        <taxon>Bacteria</taxon>
        <taxon>Pseudomonadati</taxon>
        <taxon>Bacteroidota</taxon>
        <taxon>Flavobacteriia</taxon>
        <taxon>Flavobacteriales</taxon>
        <taxon>Flavobacteriaceae</taxon>
        <taxon>Capnocytophaga</taxon>
    </lineage>
</organism>
<keyword evidence="2" id="KW-0813">Transport</keyword>
<evidence type="ECO:0000256" key="2">
    <source>
        <dbReference type="ARBA" id="ARBA00022448"/>
    </source>
</evidence>
<evidence type="ECO:0008006" key="11">
    <source>
        <dbReference type="Google" id="ProtNLM"/>
    </source>
</evidence>
<evidence type="ECO:0000313" key="7">
    <source>
        <dbReference type="EMBL" id="GJM51310.1"/>
    </source>
</evidence>
<keyword evidence="3 6" id="KW-0812">Transmembrane</keyword>
<evidence type="ECO:0000313" key="9">
    <source>
        <dbReference type="Proteomes" id="UP001207736"/>
    </source>
</evidence>
<dbReference type="Proteomes" id="UP001208692">
    <property type="component" value="Unassembled WGS sequence"/>
</dbReference>
<evidence type="ECO:0000256" key="1">
    <source>
        <dbReference type="ARBA" id="ARBA00004141"/>
    </source>
</evidence>
<reference evidence="7 10" key="1">
    <citation type="submission" date="2021-11" db="EMBL/GenBank/DDBJ databases">
        <title>Draft genome sequence of Capnocytophaga sp. strain KC07075 isolated from cat oral cavity.</title>
        <authorList>
            <person name="Suzuki M."/>
            <person name="Imaoka K."/>
            <person name="Kimura M."/>
            <person name="Morikawa S."/>
            <person name="Maeda K."/>
        </authorList>
    </citation>
    <scope>NUCLEOTIDE SEQUENCE</scope>
    <source>
        <strain evidence="7">KC07075</strain>
        <strain evidence="8 10">KC07079</strain>
    </source>
</reference>
<sequence>MLKLVKNLLFRIAVAIILGIVIGIYCPEWINRILLTFNKLFGSFLGFSIPLIILGLVMPAISELGKSAGKLLFITIVIAYGSILFSGFSTYFITNEVFPSLLLGENLGSVGNISKELKPYFTIEIQPILGVMSALVLAFMIGIELSFKKKFYFGRSYYRFSRNYCFSY</sequence>
<evidence type="ECO:0000256" key="6">
    <source>
        <dbReference type="SAM" id="Phobius"/>
    </source>
</evidence>
<evidence type="ECO:0000313" key="8">
    <source>
        <dbReference type="EMBL" id="GJM53273.1"/>
    </source>
</evidence>
<protein>
    <recommendedName>
        <fullName evidence="11">Serine/threonine transporter SstT</fullName>
    </recommendedName>
</protein>
<comment type="caution">
    <text evidence="7">The sequence shown here is derived from an EMBL/GenBank/DDBJ whole genome shotgun (WGS) entry which is preliminary data.</text>
</comment>